<dbReference type="OrthoDB" id="3363286at2759"/>
<dbReference type="Proteomes" id="UP000557566">
    <property type="component" value="Unassembled WGS sequence"/>
</dbReference>
<feature type="compositionally biased region" description="Basic and acidic residues" evidence="1">
    <location>
        <begin position="191"/>
        <end position="200"/>
    </location>
</feature>
<dbReference type="EMBL" id="JAAVMX010000005">
    <property type="protein sequence ID" value="KAF4508692.1"/>
    <property type="molecule type" value="Genomic_DNA"/>
</dbReference>
<feature type="region of interest" description="Disordered" evidence="1">
    <location>
        <begin position="186"/>
        <end position="231"/>
    </location>
</feature>
<evidence type="ECO:0000256" key="1">
    <source>
        <dbReference type="SAM" id="MobiDB-lite"/>
    </source>
</evidence>
<organism evidence="2 3">
    <name type="scientific">Ophiocordyceps sinensis</name>
    <dbReference type="NCBI Taxonomy" id="72228"/>
    <lineage>
        <taxon>Eukaryota</taxon>
        <taxon>Fungi</taxon>
        <taxon>Dikarya</taxon>
        <taxon>Ascomycota</taxon>
        <taxon>Pezizomycotina</taxon>
        <taxon>Sordariomycetes</taxon>
        <taxon>Hypocreomycetidae</taxon>
        <taxon>Hypocreales</taxon>
        <taxon>Ophiocordycipitaceae</taxon>
        <taxon>Ophiocordyceps</taxon>
    </lineage>
</organism>
<reference evidence="2 3" key="1">
    <citation type="journal article" date="2020" name="Genome Biol. Evol.">
        <title>A new high-quality draft genome assembly of the Chinese cordyceps Ophiocordyceps sinensis.</title>
        <authorList>
            <person name="Shu R."/>
            <person name="Zhang J."/>
            <person name="Meng Q."/>
            <person name="Zhang H."/>
            <person name="Zhou G."/>
            <person name="Li M."/>
            <person name="Wu P."/>
            <person name="Zhao Y."/>
            <person name="Chen C."/>
            <person name="Qin Q."/>
        </authorList>
    </citation>
    <scope>NUCLEOTIDE SEQUENCE [LARGE SCALE GENOMIC DNA]</scope>
    <source>
        <strain evidence="2 3">IOZ07</strain>
    </source>
</reference>
<name>A0A8H4PQR3_9HYPO</name>
<evidence type="ECO:0000313" key="2">
    <source>
        <dbReference type="EMBL" id="KAF4508692.1"/>
    </source>
</evidence>
<keyword evidence="3" id="KW-1185">Reference proteome</keyword>
<accession>A0A8H4PQR3</accession>
<protein>
    <recommendedName>
        <fullName evidence="4">Esterase-like protein</fullName>
    </recommendedName>
</protein>
<evidence type="ECO:0008006" key="4">
    <source>
        <dbReference type="Google" id="ProtNLM"/>
    </source>
</evidence>
<gene>
    <name evidence="2" type="ORF">G6O67_005037</name>
</gene>
<proteinExistence type="predicted"/>
<sequence length="413" mass="46455">MIPCTAYRARHLKTAASFYQYGQRWKTYDAASLSWEALTQKVEAGLGEDVDGKPLRVDSVSKTVATASGSLPLSPILDPAWIKAKRQSKKSPSHKPGGRFRKKLANNPYARALETPIRRCANSVVSLPRYFLQDFEVIKHPATGAPWWAPGQLAFKFVEQQAPLMGTRQDTDTECVVTDQDATGFGLAPAKADDSAKRLEQLPPERPIQEPIVERDGHEQSNPRPEPGPITTYALCRKSVVDLIGGPNRKYAAMLNRNGMAMTPETHNTVWREDMGDYLLKEFRRYAVDALISRSRRKGRPGHQYIQSCAGWSDVVNVVQRGCVLWMPYEPITANRQYATFEAEGAQYGKTMAVHNLIWLLGGEEVKRLRAEAGVFRYHEILVLTQWDSIGMMRLHLLLWRLQGYLGSGLMID</sequence>
<comment type="caution">
    <text evidence="2">The sequence shown here is derived from an EMBL/GenBank/DDBJ whole genome shotgun (WGS) entry which is preliminary data.</text>
</comment>
<evidence type="ECO:0000313" key="3">
    <source>
        <dbReference type="Proteomes" id="UP000557566"/>
    </source>
</evidence>
<feature type="compositionally biased region" description="Basic and acidic residues" evidence="1">
    <location>
        <begin position="212"/>
        <end position="221"/>
    </location>
</feature>
<dbReference type="AlphaFoldDB" id="A0A8H4PQR3"/>